<dbReference type="AlphaFoldDB" id="A0A3A5L6W7"/>
<reference evidence="3 6" key="2">
    <citation type="submission" date="2018-04" db="EMBL/GenBank/DDBJ databases">
        <title>Whole genome sequence comparison of clinical and drinking water Legionella pneumophila isolates.</title>
        <authorList>
            <person name="Garner E."/>
        </authorList>
    </citation>
    <scope>NUCLEOTIDE SEQUENCE [LARGE SCALE GENOMIC DNA]</scope>
    <source>
        <strain evidence="3 6">WH02</strain>
    </source>
</reference>
<name>A0A3A5L6W7_9GAMM</name>
<sequence length="208" mass="23303">MFGNLPDEIKEEVCTYLEPTNLKNMSMTSATNYKLIKFFGTRTENNILPAYPESQNLKTLPDTADYYAIGPMIKVSESSTIFDKGYPYPKARKSIPDSEIKKAVPQSGEIKLFRTQKEAQEYAGLTAYGEFATVDHRSVVFHVTLKNSIESPIIREQIAPSFSFLGLSDKTVEYVVTDVGNLNFISGQIGSSKEVSFQENQKEPCLVM</sequence>
<protein>
    <submittedName>
        <fullName evidence="2">F-box domain-containing protein</fullName>
    </submittedName>
</protein>
<evidence type="ECO:0000313" key="5">
    <source>
        <dbReference type="Proteomes" id="UP000270757"/>
    </source>
</evidence>
<dbReference type="GeneID" id="48946039"/>
<evidence type="ECO:0000313" key="1">
    <source>
        <dbReference type="EMBL" id="PUT46045.1"/>
    </source>
</evidence>
<dbReference type="Proteomes" id="UP000251035">
    <property type="component" value="Unassembled WGS sequence"/>
</dbReference>
<organism evidence="2 5">
    <name type="scientific">Legionella taurinensis</name>
    <dbReference type="NCBI Taxonomy" id="70611"/>
    <lineage>
        <taxon>Bacteria</taxon>
        <taxon>Pseudomonadati</taxon>
        <taxon>Pseudomonadota</taxon>
        <taxon>Gammaproteobacteria</taxon>
        <taxon>Legionellales</taxon>
        <taxon>Legionellaceae</taxon>
        <taxon>Legionella</taxon>
    </lineage>
</organism>
<dbReference type="RefSeq" id="WP_108294867.1">
    <property type="nucleotide sequence ID" value="NZ_CAAAIR010000003.1"/>
</dbReference>
<keyword evidence="4" id="KW-1185">Reference proteome</keyword>
<proteinExistence type="predicted"/>
<dbReference type="OrthoDB" id="5654187at2"/>
<evidence type="ECO:0000313" key="4">
    <source>
        <dbReference type="Proteomes" id="UP000251035"/>
    </source>
</evidence>
<accession>A0A3A5L6W7</accession>
<gene>
    <name evidence="2" type="ORF">D6J04_03480</name>
    <name evidence="1" type="ORF">DB745_12140</name>
    <name evidence="3" type="ORF">DIZ81_13275</name>
</gene>
<reference evidence="2 5" key="3">
    <citation type="submission" date="2018-09" db="EMBL/GenBank/DDBJ databases">
        <title>Draft genome sequences of Legionella taurinensis isolated from water samples.</title>
        <authorList>
            <person name="Chakeri A."/>
            <person name="Allerberger F."/>
            <person name="Kundi M."/>
            <person name="Ruppitsch W."/>
            <person name="Schmid D."/>
        </authorList>
    </citation>
    <scope>NUCLEOTIDE SEQUENCE [LARGE SCALE GENOMIC DNA]</scope>
    <source>
        <strain evidence="2 5">4570-18-6</strain>
    </source>
</reference>
<evidence type="ECO:0000313" key="2">
    <source>
        <dbReference type="EMBL" id="RJT48799.1"/>
    </source>
</evidence>
<dbReference type="EMBL" id="QCXM01000013">
    <property type="protein sequence ID" value="PUT46045.1"/>
    <property type="molecule type" value="Genomic_DNA"/>
</dbReference>
<dbReference type="EMBL" id="QFGG01000014">
    <property type="protein sequence ID" value="TID40059.1"/>
    <property type="molecule type" value="Genomic_DNA"/>
</dbReference>
<evidence type="ECO:0000313" key="3">
    <source>
        <dbReference type="EMBL" id="TID40059.1"/>
    </source>
</evidence>
<evidence type="ECO:0000313" key="6">
    <source>
        <dbReference type="Proteomes" id="UP000306421"/>
    </source>
</evidence>
<comment type="caution">
    <text evidence="2">The sequence shown here is derived from an EMBL/GenBank/DDBJ whole genome shotgun (WGS) entry which is preliminary data.</text>
</comment>
<dbReference type="CDD" id="cd09917">
    <property type="entry name" value="F-box_SF"/>
    <property type="match status" value="1"/>
</dbReference>
<dbReference type="EMBL" id="QZWB01000002">
    <property type="protein sequence ID" value="RJT48799.1"/>
    <property type="molecule type" value="Genomic_DNA"/>
</dbReference>
<dbReference type="Proteomes" id="UP000270757">
    <property type="component" value="Unassembled WGS sequence"/>
</dbReference>
<reference evidence="1 4" key="1">
    <citation type="submission" date="2018-04" db="EMBL/GenBank/DDBJ databases">
        <title>Whole genome sequence comparison of clinical and drinking water Legionella pneumophila isolates associated with the Flint Water Crisis.</title>
        <authorList>
            <person name="Garner E."/>
            <person name="Brown C."/>
            <person name="Schwake O."/>
            <person name="Coil D."/>
            <person name="Jospin G."/>
            <person name="Eisen J."/>
            <person name="Edwards M."/>
            <person name="Pruden A."/>
        </authorList>
    </citation>
    <scope>NUCLEOTIDE SEQUENCE [LARGE SCALE GENOMIC DNA]</scope>
    <source>
        <strain evidence="1 4">Genessee03</strain>
    </source>
</reference>
<dbReference type="Proteomes" id="UP000306421">
    <property type="component" value="Unassembled WGS sequence"/>
</dbReference>